<dbReference type="Pfam" id="PF26150">
    <property type="entry name" value="LEA-2_4"/>
    <property type="match status" value="1"/>
</dbReference>
<dbReference type="AlphaFoldDB" id="A0A2J6QLS4"/>
<keyword evidence="2" id="KW-0472">Membrane</keyword>
<feature type="transmembrane region" description="Helical" evidence="2">
    <location>
        <begin position="81"/>
        <end position="103"/>
    </location>
</feature>
<dbReference type="STRING" id="1745343.A0A2J6QLS4"/>
<dbReference type="InterPro" id="IPR059065">
    <property type="entry name" value="Ig_Tag1-like_4th"/>
</dbReference>
<dbReference type="PANTHER" id="PTHR35895">
    <property type="entry name" value="CHROMOSOME 16, WHOLE GENOME SHOTGUN SEQUENCE"/>
    <property type="match status" value="1"/>
</dbReference>
<accession>A0A2J6QLS4</accession>
<dbReference type="OrthoDB" id="5596576at2759"/>
<reference evidence="6 7" key="1">
    <citation type="submission" date="2016-05" db="EMBL/GenBank/DDBJ databases">
        <title>A degradative enzymes factory behind the ericoid mycorrhizal symbiosis.</title>
        <authorList>
            <consortium name="DOE Joint Genome Institute"/>
            <person name="Martino E."/>
            <person name="Morin E."/>
            <person name="Grelet G."/>
            <person name="Kuo A."/>
            <person name="Kohler A."/>
            <person name="Daghino S."/>
            <person name="Barry K."/>
            <person name="Choi C."/>
            <person name="Cichocki N."/>
            <person name="Clum A."/>
            <person name="Copeland A."/>
            <person name="Hainaut M."/>
            <person name="Haridas S."/>
            <person name="Labutti K."/>
            <person name="Lindquist E."/>
            <person name="Lipzen A."/>
            <person name="Khouja H.-R."/>
            <person name="Murat C."/>
            <person name="Ohm R."/>
            <person name="Olson A."/>
            <person name="Spatafora J."/>
            <person name="Veneault-Fourrey C."/>
            <person name="Henrissat B."/>
            <person name="Grigoriev I."/>
            <person name="Martin F."/>
            <person name="Perotto S."/>
        </authorList>
    </citation>
    <scope>NUCLEOTIDE SEQUENCE [LARGE SCALE GENOMIC DNA]</scope>
    <source>
        <strain evidence="6 7">UAMH 7357</strain>
    </source>
</reference>
<evidence type="ECO:0000259" key="4">
    <source>
        <dbReference type="Pfam" id="PF26150"/>
    </source>
</evidence>
<dbReference type="InterPro" id="IPR046368">
    <property type="entry name" value="Tag1"/>
</dbReference>
<dbReference type="PANTHER" id="PTHR35895:SF3">
    <property type="entry name" value="PRE-RRNA PROCESSING PROTEIN"/>
    <property type="match status" value="1"/>
</dbReference>
<evidence type="ECO:0000256" key="2">
    <source>
        <dbReference type="SAM" id="Phobius"/>
    </source>
</evidence>
<keyword evidence="7" id="KW-1185">Reference proteome</keyword>
<feature type="domain" description="Tag1-like fifth Ig-like" evidence="5">
    <location>
        <begin position="744"/>
        <end position="855"/>
    </location>
</feature>
<feature type="compositionally biased region" description="Low complexity" evidence="1">
    <location>
        <begin position="1"/>
        <end position="13"/>
    </location>
</feature>
<dbReference type="Pfam" id="PF22786">
    <property type="entry name" value="Tag1_C"/>
    <property type="match status" value="1"/>
</dbReference>
<feature type="compositionally biased region" description="Basic and acidic residues" evidence="1">
    <location>
        <begin position="36"/>
        <end position="45"/>
    </location>
</feature>
<dbReference type="InterPro" id="IPR055011">
    <property type="entry name" value="Tag1_C"/>
</dbReference>
<evidence type="ECO:0000256" key="1">
    <source>
        <dbReference type="SAM" id="MobiDB-lite"/>
    </source>
</evidence>
<feature type="region of interest" description="Disordered" evidence="1">
    <location>
        <begin position="726"/>
        <end position="746"/>
    </location>
</feature>
<dbReference type="GO" id="GO:0000329">
    <property type="term" value="C:fungal-type vacuole membrane"/>
    <property type="evidence" value="ECO:0007669"/>
    <property type="project" value="InterPro"/>
</dbReference>
<gene>
    <name evidence="6" type="ORF">NA56DRAFT_561640</name>
</gene>
<name>A0A2J6QLS4_9HELO</name>
<keyword evidence="2" id="KW-1133">Transmembrane helix</keyword>
<sequence length="867" mass="93352">MSNNPSSPLLGSSDRARSNHSHHSNESHENTPLLSRSDDTPRYDGADDEDEDRIPSPAATSLRSLQNGQGSTKSTKSGRRWPTVVAVGVLGLVVLGIIAGAFFTPAIVEEYAKEALVLEPTNLSIDSFTATGVRARVQALFRMDASRVKNKHVRNLGRFGTWIARKVESQESKVEVYLPEYGNILVGTAAVPQVVVDIRNGYTTPIDFFTDLEPGDVEGIRQVANDWLEGRLGQIRVLGKADVGLKSGLISLGTQSISESLVFEGNDLPAIPQYNITRLNFREVPISSTGRRGMAAEVSLSVANSYPIKLTIPPLGFNILVPNCEAGEPYIRLADATTASVDVEPHSDVVVNVGGIVRELPASLTQACPNSNSSPLDLLLSDYIHGNDTTIFVQGSNPPDSDTPDWITKIISSVTVPVPFPGHTFDGLIRNFSLTDTHFSLPDPWAEPGSAESNPQISANIVVIAGLPKEMNFGINVTGVMATADVFYKGEKLGELNLDDFQPATSERIKSEDGNEAQLRIKSRMEDVPLNITDSDVFTDVLSALMFDGKNVKLQIKARVDVQLSTVLGELVIKEMPAEGVVPVKPISSDGGFSNLKPRVGEVKVLSTSKTSINLQAQVNLTNPTDYTAHIPFVNIHILKNGSVIGDATLQSVDVLQGNNTNILVQATWDPITFGGKEGAKIGGELLSQYISGFNTTLTFQTHEGSIPSQPELGKALSKFAIEIPAPKLSGPSTGDEGDGDDGDDKPHFITNAVFHLLSSTAVFSMVSPLQHSTIYIDNINATAFYNHTEPVGHINYDLPFKVPPGTSQTPKLPVDWSLDSIGYEKLQRALGGELKLDASGIAVVRLGQWIQELWYIGSGIGASVRL</sequence>
<evidence type="ECO:0000313" key="7">
    <source>
        <dbReference type="Proteomes" id="UP000235672"/>
    </source>
</evidence>
<feature type="domain" description="Tag1-like fourth Ig-like" evidence="4">
    <location>
        <begin position="597"/>
        <end position="713"/>
    </location>
</feature>
<dbReference type="EMBL" id="KZ613466">
    <property type="protein sequence ID" value="PMD27202.1"/>
    <property type="molecule type" value="Genomic_DNA"/>
</dbReference>
<evidence type="ECO:0000259" key="5">
    <source>
        <dbReference type="Pfam" id="PF26153"/>
    </source>
</evidence>
<organism evidence="6 7">
    <name type="scientific">Hyaloscypha hepaticicola</name>
    <dbReference type="NCBI Taxonomy" id="2082293"/>
    <lineage>
        <taxon>Eukaryota</taxon>
        <taxon>Fungi</taxon>
        <taxon>Dikarya</taxon>
        <taxon>Ascomycota</taxon>
        <taxon>Pezizomycotina</taxon>
        <taxon>Leotiomycetes</taxon>
        <taxon>Helotiales</taxon>
        <taxon>Hyaloscyphaceae</taxon>
        <taxon>Hyaloscypha</taxon>
    </lineage>
</organism>
<dbReference type="Proteomes" id="UP000235672">
    <property type="component" value="Unassembled WGS sequence"/>
</dbReference>
<dbReference type="Pfam" id="PF26153">
    <property type="entry name" value="LEA-2L_5"/>
    <property type="match status" value="1"/>
</dbReference>
<feature type="domain" description="Tag1 C-terminal" evidence="3">
    <location>
        <begin position="471"/>
        <end position="585"/>
    </location>
</feature>
<evidence type="ECO:0008006" key="8">
    <source>
        <dbReference type="Google" id="ProtNLM"/>
    </source>
</evidence>
<proteinExistence type="predicted"/>
<protein>
    <recommendedName>
        <fullName evidence="8">Pre-rRNA processing protein</fullName>
    </recommendedName>
</protein>
<evidence type="ECO:0000259" key="3">
    <source>
        <dbReference type="Pfam" id="PF22786"/>
    </source>
</evidence>
<evidence type="ECO:0000313" key="6">
    <source>
        <dbReference type="EMBL" id="PMD27202.1"/>
    </source>
</evidence>
<feature type="region of interest" description="Disordered" evidence="1">
    <location>
        <begin position="1"/>
        <end position="78"/>
    </location>
</feature>
<dbReference type="Pfam" id="PF26174">
    <property type="entry name" value="LEA-2_1"/>
    <property type="match status" value="1"/>
</dbReference>
<feature type="compositionally biased region" description="Polar residues" evidence="1">
    <location>
        <begin position="58"/>
        <end position="75"/>
    </location>
</feature>
<keyword evidence="2" id="KW-0812">Transmembrane</keyword>
<dbReference type="InterPro" id="IPR059066">
    <property type="entry name" value="Ig_Tag1-like_5th"/>
</dbReference>